<evidence type="ECO:0000313" key="2">
    <source>
        <dbReference type="EMBL" id="GIH29600.1"/>
    </source>
</evidence>
<feature type="compositionally biased region" description="Polar residues" evidence="1">
    <location>
        <begin position="91"/>
        <end position="100"/>
    </location>
</feature>
<evidence type="ECO:0000313" key="3">
    <source>
        <dbReference type="Proteomes" id="UP000640052"/>
    </source>
</evidence>
<dbReference type="Proteomes" id="UP000640052">
    <property type="component" value="Unassembled WGS sequence"/>
</dbReference>
<name>A0A919UVP6_9ACTN</name>
<sequence>MPRGHLPRKGDVGERLRMTREIPHEHLLVNTNDVPQTPPMNVGASARTLASPHEHRRLRMSAGDAEWHLRSPQMTPTDLGIGGTQAMFPWPSSTDGGISP</sequence>
<feature type="region of interest" description="Disordered" evidence="1">
    <location>
        <begin position="30"/>
        <end position="100"/>
    </location>
</feature>
<protein>
    <submittedName>
        <fullName evidence="2">Uncharacterized protein</fullName>
    </submittedName>
</protein>
<proteinExistence type="predicted"/>
<gene>
    <name evidence="2" type="ORF">Aph01nite_79100</name>
</gene>
<dbReference type="AlphaFoldDB" id="A0A919UVP6"/>
<comment type="caution">
    <text evidence="2">The sequence shown here is derived from an EMBL/GenBank/DDBJ whole genome shotgun (WGS) entry which is preliminary data.</text>
</comment>
<organism evidence="2 3">
    <name type="scientific">Acrocarpospora phusangensis</name>
    <dbReference type="NCBI Taxonomy" id="1070424"/>
    <lineage>
        <taxon>Bacteria</taxon>
        <taxon>Bacillati</taxon>
        <taxon>Actinomycetota</taxon>
        <taxon>Actinomycetes</taxon>
        <taxon>Streptosporangiales</taxon>
        <taxon>Streptosporangiaceae</taxon>
        <taxon>Acrocarpospora</taxon>
    </lineage>
</organism>
<evidence type="ECO:0000256" key="1">
    <source>
        <dbReference type="SAM" id="MobiDB-lite"/>
    </source>
</evidence>
<keyword evidence="3" id="KW-1185">Reference proteome</keyword>
<accession>A0A919UVP6</accession>
<reference evidence="2" key="1">
    <citation type="submission" date="2021-01" db="EMBL/GenBank/DDBJ databases">
        <title>Whole genome shotgun sequence of Acrocarpospora phusangensis NBRC 108782.</title>
        <authorList>
            <person name="Komaki H."/>
            <person name="Tamura T."/>
        </authorList>
    </citation>
    <scope>NUCLEOTIDE SEQUENCE</scope>
    <source>
        <strain evidence="2">NBRC 108782</strain>
    </source>
</reference>
<dbReference type="EMBL" id="BOOA01000140">
    <property type="protein sequence ID" value="GIH29600.1"/>
    <property type="molecule type" value="Genomic_DNA"/>
</dbReference>